<accession>X1MID4</accession>
<dbReference type="Gene3D" id="2.40.10.10">
    <property type="entry name" value="Trypsin-like serine proteases"/>
    <property type="match status" value="1"/>
</dbReference>
<feature type="domain" description="Nal1 C-terminal" evidence="1">
    <location>
        <begin position="45"/>
        <end position="128"/>
    </location>
</feature>
<evidence type="ECO:0000313" key="2">
    <source>
        <dbReference type="EMBL" id="GAI06124.1"/>
    </source>
</evidence>
<organism evidence="2">
    <name type="scientific">marine sediment metagenome</name>
    <dbReference type="NCBI Taxonomy" id="412755"/>
    <lineage>
        <taxon>unclassified sequences</taxon>
        <taxon>metagenomes</taxon>
        <taxon>ecological metagenomes</taxon>
    </lineage>
</organism>
<sequence length="185" mass="19625">YDSGRDPEDKIGELERWIPVKLDPEENLIDAAVFKSDLLSEEIVDIGEIESPVTPTVGMNVIKSGRTSAITYGKIFDVHATVKVSGDGECLFKDQIIVDSPLLSPGDSGSLVLNADTLRTVGLGFAGSESMSVINRASHVESLLDIAIITPEISPSSISLPVMLAAFGVALGSIQMGITLKERNA</sequence>
<dbReference type="InterPro" id="IPR057904">
    <property type="entry name" value="Nal1_C"/>
</dbReference>
<dbReference type="Pfam" id="PF25819">
    <property type="entry name" value="Nal1_C"/>
    <property type="match status" value="1"/>
</dbReference>
<protein>
    <recommendedName>
        <fullName evidence="1">Nal1 C-terminal domain-containing protein</fullName>
    </recommendedName>
</protein>
<evidence type="ECO:0000259" key="1">
    <source>
        <dbReference type="Pfam" id="PF25819"/>
    </source>
</evidence>
<dbReference type="EMBL" id="BARV01011293">
    <property type="protein sequence ID" value="GAI06124.1"/>
    <property type="molecule type" value="Genomic_DNA"/>
</dbReference>
<comment type="caution">
    <text evidence="2">The sequence shown here is derived from an EMBL/GenBank/DDBJ whole genome shotgun (WGS) entry which is preliminary data.</text>
</comment>
<reference evidence="2" key="1">
    <citation type="journal article" date="2014" name="Front. Microbiol.">
        <title>High frequency of phylogenetically diverse reductive dehalogenase-homologous genes in deep subseafloor sedimentary metagenomes.</title>
        <authorList>
            <person name="Kawai M."/>
            <person name="Futagami T."/>
            <person name="Toyoda A."/>
            <person name="Takaki Y."/>
            <person name="Nishi S."/>
            <person name="Hori S."/>
            <person name="Arai W."/>
            <person name="Tsubouchi T."/>
            <person name="Morono Y."/>
            <person name="Uchiyama I."/>
            <person name="Ito T."/>
            <person name="Fujiyama A."/>
            <person name="Inagaki F."/>
            <person name="Takami H."/>
        </authorList>
    </citation>
    <scope>NUCLEOTIDE SEQUENCE</scope>
    <source>
        <strain evidence="2">Expedition CK06-06</strain>
    </source>
</reference>
<feature type="non-terminal residue" evidence="2">
    <location>
        <position position="1"/>
    </location>
</feature>
<dbReference type="SUPFAM" id="SSF50494">
    <property type="entry name" value="Trypsin-like serine proteases"/>
    <property type="match status" value="1"/>
</dbReference>
<proteinExistence type="predicted"/>
<name>X1MID4_9ZZZZ</name>
<dbReference type="InterPro" id="IPR043504">
    <property type="entry name" value="Peptidase_S1_PA_chymotrypsin"/>
</dbReference>
<dbReference type="AlphaFoldDB" id="X1MID4"/>
<gene>
    <name evidence="2" type="ORF">S06H3_21486</name>
</gene>
<dbReference type="InterPro" id="IPR009003">
    <property type="entry name" value="Peptidase_S1_PA"/>
</dbReference>